<gene>
    <name evidence="3" type="ORF">BCV69DRAFT_236951</name>
</gene>
<dbReference type="InterPro" id="IPR036291">
    <property type="entry name" value="NAD(P)-bd_dom_sf"/>
</dbReference>
<organism evidence="3 4">
    <name type="scientific">Pseudomicrostroma glucosiphilum</name>
    <dbReference type="NCBI Taxonomy" id="1684307"/>
    <lineage>
        <taxon>Eukaryota</taxon>
        <taxon>Fungi</taxon>
        <taxon>Dikarya</taxon>
        <taxon>Basidiomycota</taxon>
        <taxon>Ustilaginomycotina</taxon>
        <taxon>Exobasidiomycetes</taxon>
        <taxon>Microstromatales</taxon>
        <taxon>Microstromatales incertae sedis</taxon>
        <taxon>Pseudomicrostroma</taxon>
    </lineage>
</organism>
<feature type="non-terminal residue" evidence="3">
    <location>
        <position position="182"/>
    </location>
</feature>
<sequence length="182" mass="19698">ITVLHANAQVGGFPTSSASAGWAKILDANIHGVINTVQHFVARMKCSRSFIVITASTAAFDADPMWGAAYNVSQAAIKVFAEQLAHDLKHDKDCKASAHRLVPGVRQGSSATEDEVWQPLGRQTASFTAAYALKKLESGCFYIVCSDPGPGLNIGAGQWTFEDVFSNRAALSRWDDEYKQSY</sequence>
<dbReference type="GO" id="GO:0016616">
    <property type="term" value="F:oxidoreductase activity, acting on the CH-OH group of donors, NAD or NADP as acceptor"/>
    <property type="evidence" value="ECO:0007669"/>
    <property type="project" value="UniProtKB-ARBA"/>
</dbReference>
<feature type="non-terminal residue" evidence="3">
    <location>
        <position position="1"/>
    </location>
</feature>
<keyword evidence="2" id="KW-0560">Oxidoreductase</keyword>
<dbReference type="InterPro" id="IPR002347">
    <property type="entry name" value="SDR_fam"/>
</dbReference>
<evidence type="ECO:0008006" key="5">
    <source>
        <dbReference type="Google" id="ProtNLM"/>
    </source>
</evidence>
<reference evidence="3 4" key="1">
    <citation type="journal article" date="2018" name="Mol. Biol. Evol.">
        <title>Broad Genomic Sampling Reveals a Smut Pathogenic Ancestry of the Fungal Clade Ustilaginomycotina.</title>
        <authorList>
            <person name="Kijpornyongpan T."/>
            <person name="Mondo S.J."/>
            <person name="Barry K."/>
            <person name="Sandor L."/>
            <person name="Lee J."/>
            <person name="Lipzen A."/>
            <person name="Pangilinan J."/>
            <person name="LaButti K."/>
            <person name="Hainaut M."/>
            <person name="Henrissat B."/>
            <person name="Grigoriev I.V."/>
            <person name="Spatafora J.W."/>
            <person name="Aime M.C."/>
        </authorList>
    </citation>
    <scope>NUCLEOTIDE SEQUENCE [LARGE SCALE GENOMIC DNA]</scope>
    <source>
        <strain evidence="3 4">MCA 4718</strain>
    </source>
</reference>
<evidence type="ECO:0000313" key="3">
    <source>
        <dbReference type="EMBL" id="PWN21119.1"/>
    </source>
</evidence>
<name>A0A316U799_9BASI</name>
<dbReference type="PANTHER" id="PTHR43008">
    <property type="entry name" value="BENZIL REDUCTASE"/>
    <property type="match status" value="1"/>
</dbReference>
<evidence type="ECO:0000256" key="2">
    <source>
        <dbReference type="ARBA" id="ARBA00023002"/>
    </source>
</evidence>
<proteinExistence type="inferred from homology"/>
<dbReference type="SUPFAM" id="SSF51735">
    <property type="entry name" value="NAD(P)-binding Rossmann-fold domains"/>
    <property type="match status" value="1"/>
</dbReference>
<dbReference type="RefSeq" id="XP_025348279.1">
    <property type="nucleotide sequence ID" value="XM_025489933.1"/>
</dbReference>
<evidence type="ECO:0000256" key="1">
    <source>
        <dbReference type="ARBA" id="ARBA00006484"/>
    </source>
</evidence>
<dbReference type="Pfam" id="PF00106">
    <property type="entry name" value="adh_short"/>
    <property type="match status" value="1"/>
</dbReference>
<dbReference type="EMBL" id="KZ819326">
    <property type="protein sequence ID" value="PWN21119.1"/>
    <property type="molecule type" value="Genomic_DNA"/>
</dbReference>
<accession>A0A316U799</accession>
<evidence type="ECO:0000313" key="4">
    <source>
        <dbReference type="Proteomes" id="UP000245942"/>
    </source>
</evidence>
<keyword evidence="4" id="KW-1185">Reference proteome</keyword>
<dbReference type="Gene3D" id="3.40.50.720">
    <property type="entry name" value="NAD(P)-binding Rossmann-like Domain"/>
    <property type="match status" value="1"/>
</dbReference>
<dbReference type="Proteomes" id="UP000245942">
    <property type="component" value="Unassembled WGS sequence"/>
</dbReference>
<protein>
    <recommendedName>
        <fullName evidence="5">NAD(P)-binding protein</fullName>
    </recommendedName>
</protein>
<dbReference type="STRING" id="1684307.A0A316U799"/>
<dbReference type="GO" id="GO:0050664">
    <property type="term" value="F:oxidoreductase activity, acting on NAD(P)H, oxygen as acceptor"/>
    <property type="evidence" value="ECO:0007669"/>
    <property type="project" value="TreeGrafter"/>
</dbReference>
<dbReference type="AlphaFoldDB" id="A0A316U799"/>
<dbReference type="PANTHER" id="PTHR43008:SF7">
    <property type="entry name" value="SHORT CHAIN DEHYDROGENASE_REDUCTASE (AFU_ORTHOLOGUE AFUA_2G00830)"/>
    <property type="match status" value="1"/>
</dbReference>
<dbReference type="OrthoDB" id="5307821at2759"/>
<comment type="similarity">
    <text evidence="1">Belongs to the short-chain dehydrogenases/reductases (SDR) family.</text>
</comment>
<dbReference type="GeneID" id="37011667"/>